<keyword evidence="2" id="KW-1185">Reference proteome</keyword>
<reference evidence="2" key="1">
    <citation type="journal article" date="2019" name="Int. J. Syst. Evol. Microbiol.">
        <title>The Global Catalogue of Microorganisms (GCM) 10K type strain sequencing project: providing services to taxonomists for standard genome sequencing and annotation.</title>
        <authorList>
            <consortium name="The Broad Institute Genomics Platform"/>
            <consortium name="The Broad Institute Genome Sequencing Center for Infectious Disease"/>
            <person name="Wu L."/>
            <person name="Ma J."/>
        </authorList>
    </citation>
    <scope>NUCLEOTIDE SEQUENCE [LARGE SCALE GENOMIC DNA]</scope>
    <source>
        <strain evidence="2">JCM 9381</strain>
    </source>
</reference>
<dbReference type="Proteomes" id="UP001500728">
    <property type="component" value="Unassembled WGS sequence"/>
</dbReference>
<evidence type="ECO:0000313" key="1">
    <source>
        <dbReference type="EMBL" id="GAA3264527.1"/>
    </source>
</evidence>
<evidence type="ECO:0000313" key="2">
    <source>
        <dbReference type="Proteomes" id="UP001500728"/>
    </source>
</evidence>
<proteinExistence type="predicted"/>
<comment type="caution">
    <text evidence="1">The sequence shown here is derived from an EMBL/GenBank/DDBJ whole genome shotgun (WGS) entry which is preliminary data.</text>
</comment>
<name>A0ABP6QZD5_9ACTN</name>
<evidence type="ECO:0008006" key="3">
    <source>
        <dbReference type="Google" id="ProtNLM"/>
    </source>
</evidence>
<accession>A0ABP6QZD5</accession>
<dbReference type="RefSeq" id="WP_346152763.1">
    <property type="nucleotide sequence ID" value="NZ_BAAAUW010000015.1"/>
</dbReference>
<gene>
    <name evidence="1" type="ORF">GCM10010469_34220</name>
</gene>
<dbReference type="EMBL" id="BAAAUW010000015">
    <property type="protein sequence ID" value="GAA3264527.1"/>
    <property type="molecule type" value="Genomic_DNA"/>
</dbReference>
<organism evidence="1 2">
    <name type="scientific">Streptomyces labedae</name>
    <dbReference type="NCBI Taxonomy" id="285569"/>
    <lineage>
        <taxon>Bacteria</taxon>
        <taxon>Bacillati</taxon>
        <taxon>Actinomycetota</taxon>
        <taxon>Actinomycetes</taxon>
        <taxon>Kitasatosporales</taxon>
        <taxon>Streptomycetaceae</taxon>
        <taxon>Streptomyces</taxon>
    </lineage>
</organism>
<protein>
    <recommendedName>
        <fullName evidence="3">PD-(D/E)XK nuclease superfamily protein</fullName>
    </recommendedName>
</protein>
<sequence length="683" mass="74536">MSGDVEQFLQQWAAQADDEDLERGPTLADLGGLQTVLREADEVAAGPQLPYLLTAFARSLAEVPEDGRRRLTDATLQGLRSPHAAWTLAEAVDVLCTWPSLLDLLGRQTTRVLADHAEDALASTAAAALAQPALAGLLRLCLAGAANPHRLLTLLTEITGQEDAEALDRLPILIGIAHDHFPDAGLVSVLSTLHNHPDLPTALRADAGYELAVVELRHALDAPNHADIETRLRQALLRFSELDRTQEARLDARAYATALEAVLAFTPAPDAHLHGSLAAAADRLEQTVQHLSAWRSGMHQLEWLSARGLTQSAWARLVEDLRTAQRQLAQPSWYSPAAALNDLLEVYLSSRAVHTRMGTSAEPGHGLEVLLSPTVEASFLRHDGLLHHLEQALTQDPAFTGHPDAQALFEAVQQRRSQPDTAGQDVMPGKALASHPAVSALFGSGAALPSEQWDPALLDRLENLLQQTQRGYTPTGNAQVDAKVEELLQVLRRSPAWTAPDSTSFTLLLEYFLRFVHDRFDAQADLYGERTAYLGPARPKGVWPEKAVQDDLHQHLSGLLTPGSVQRELIDVASGRTDVTYTPQPGHRFVLEVKRRTKAYSHEGVERDYLAQAANYTATGPPFGMLLVGDHSNHQGGYSDFDDRIWITSYARSTTEVPRLVVVAVLPIGRPTPSALRKQVTPR</sequence>